<sequence length="110" mass="12273">MLISKRVATSHGLDVMSAFCGFNSHSSPLTEHIIRREEQDEELLTGRGGLYCIHKAEMSFGTWESVHALVGKCPRKVFSRTVTSISVHTQMLYVDGDLTTWKGPFRGCVT</sequence>
<name>A0A8J2K1B8_9HEXA</name>
<reference evidence="1" key="1">
    <citation type="submission" date="2021-06" db="EMBL/GenBank/DDBJ databases">
        <authorList>
            <person name="Hodson N. C."/>
            <person name="Mongue J. A."/>
            <person name="Jaron S. K."/>
        </authorList>
    </citation>
    <scope>NUCLEOTIDE SEQUENCE</scope>
</reference>
<comment type="caution">
    <text evidence="1">The sequence shown here is derived from an EMBL/GenBank/DDBJ whole genome shotgun (WGS) entry which is preliminary data.</text>
</comment>
<gene>
    <name evidence="1" type="ORF">AFUS01_LOCUS17161</name>
</gene>
<evidence type="ECO:0000313" key="1">
    <source>
        <dbReference type="EMBL" id="CAG7728377.1"/>
    </source>
</evidence>
<proteinExistence type="predicted"/>
<accession>A0A8J2K1B8</accession>
<evidence type="ECO:0000313" key="2">
    <source>
        <dbReference type="Proteomes" id="UP000708208"/>
    </source>
</evidence>
<dbReference type="EMBL" id="CAJVCH010162871">
    <property type="protein sequence ID" value="CAG7728377.1"/>
    <property type="molecule type" value="Genomic_DNA"/>
</dbReference>
<organism evidence="1 2">
    <name type="scientific">Allacma fusca</name>
    <dbReference type="NCBI Taxonomy" id="39272"/>
    <lineage>
        <taxon>Eukaryota</taxon>
        <taxon>Metazoa</taxon>
        <taxon>Ecdysozoa</taxon>
        <taxon>Arthropoda</taxon>
        <taxon>Hexapoda</taxon>
        <taxon>Collembola</taxon>
        <taxon>Symphypleona</taxon>
        <taxon>Sminthuridae</taxon>
        <taxon>Allacma</taxon>
    </lineage>
</organism>
<dbReference type="Proteomes" id="UP000708208">
    <property type="component" value="Unassembled WGS sequence"/>
</dbReference>
<dbReference type="AlphaFoldDB" id="A0A8J2K1B8"/>
<protein>
    <submittedName>
        <fullName evidence="1">Uncharacterized protein</fullName>
    </submittedName>
</protein>
<keyword evidence="2" id="KW-1185">Reference proteome</keyword>